<dbReference type="InterPro" id="IPR045584">
    <property type="entry name" value="Pilin-like"/>
</dbReference>
<evidence type="ECO:0000256" key="3">
    <source>
        <dbReference type="ARBA" id="ARBA00020042"/>
    </source>
</evidence>
<reference evidence="12 13" key="1">
    <citation type="submission" date="2019-06" db="EMBL/GenBank/DDBJ databases">
        <title>Genomic Encyclopedia of Type Strains, Phase IV (KMG-V): Genome sequencing to study the core and pangenomes of soil and plant-associated prokaryotes.</title>
        <authorList>
            <person name="Whitman W."/>
        </authorList>
    </citation>
    <scope>NUCLEOTIDE SEQUENCE [LARGE SCALE GENOMIC DNA]</scope>
    <source>
        <strain evidence="12 13">BR 11880</strain>
    </source>
</reference>
<keyword evidence="4" id="KW-1003">Cell membrane</keyword>
<dbReference type="NCBIfam" id="TIGR02532">
    <property type="entry name" value="IV_pilin_GFxxxE"/>
    <property type="match status" value="1"/>
</dbReference>
<dbReference type="GO" id="GO:0015628">
    <property type="term" value="P:protein secretion by the type II secretion system"/>
    <property type="evidence" value="ECO:0007669"/>
    <property type="project" value="InterPro"/>
</dbReference>
<dbReference type="PROSITE" id="PS00409">
    <property type="entry name" value="PROKAR_NTER_METHYL"/>
    <property type="match status" value="1"/>
</dbReference>
<dbReference type="Pfam" id="PF08334">
    <property type="entry name" value="T2SSG"/>
    <property type="match status" value="1"/>
</dbReference>
<dbReference type="EMBL" id="VITN01000040">
    <property type="protein sequence ID" value="TWB09663.1"/>
    <property type="molecule type" value="Genomic_DNA"/>
</dbReference>
<keyword evidence="5" id="KW-0488">Methylation</keyword>
<dbReference type="NCBIfam" id="TIGR01710">
    <property type="entry name" value="typeII_sec_gspG"/>
    <property type="match status" value="1"/>
</dbReference>
<dbReference type="SUPFAM" id="SSF54523">
    <property type="entry name" value="Pili subunits"/>
    <property type="match status" value="1"/>
</dbReference>
<comment type="caution">
    <text evidence="12">The sequence shown here is derived from an EMBL/GenBank/DDBJ whole genome shotgun (WGS) entry which is preliminary data.</text>
</comment>
<sequence length="149" mass="16447">MTSLSEKDRARRSDRRQRGFTLVEVLVVLVIIGLLGLLVAPNLVARLGRAKGEAAQAQINTLVSAVDLFYVDMGRYPTSDEGLEALMTAPGGDANWRGPYLRKRQALVDPWGNPYRYKVPGQHGAYDLYSWGSDNKEGGEGDAHDVTNW</sequence>
<gene>
    <name evidence="12" type="ORF">FBZ89_1408</name>
</gene>
<comment type="subcellular location">
    <subcellularLocation>
        <location evidence="1">Cell inner membrane</location>
        <topology evidence="1">Single-pass membrane protein</topology>
    </subcellularLocation>
</comment>
<dbReference type="RefSeq" id="WP_145754573.1">
    <property type="nucleotide sequence ID" value="NZ_VITN01000040.1"/>
</dbReference>
<keyword evidence="9 10" id="KW-0472">Membrane</keyword>
<dbReference type="PRINTS" id="PR00813">
    <property type="entry name" value="BCTERIALGSPG"/>
</dbReference>
<feature type="domain" description="Type II secretion system protein GspG C-terminal" evidence="11">
    <location>
        <begin position="42"/>
        <end position="149"/>
    </location>
</feature>
<accession>A0A560EJW0</accession>
<dbReference type="PANTHER" id="PTHR30093">
    <property type="entry name" value="GENERAL SECRETION PATHWAY PROTEIN G"/>
    <property type="match status" value="1"/>
</dbReference>
<proteinExistence type="inferred from homology"/>
<dbReference type="InterPro" id="IPR013545">
    <property type="entry name" value="T2SS_protein-GspG_C"/>
</dbReference>
<evidence type="ECO:0000259" key="11">
    <source>
        <dbReference type="Pfam" id="PF08334"/>
    </source>
</evidence>
<dbReference type="GO" id="GO:0005886">
    <property type="term" value="C:plasma membrane"/>
    <property type="evidence" value="ECO:0007669"/>
    <property type="project" value="UniProtKB-SubCell"/>
</dbReference>
<evidence type="ECO:0000256" key="6">
    <source>
        <dbReference type="ARBA" id="ARBA00022519"/>
    </source>
</evidence>
<dbReference type="InterPro" id="IPR000983">
    <property type="entry name" value="Bac_GSPG_pilin"/>
</dbReference>
<evidence type="ECO:0000256" key="4">
    <source>
        <dbReference type="ARBA" id="ARBA00022475"/>
    </source>
</evidence>
<evidence type="ECO:0000256" key="7">
    <source>
        <dbReference type="ARBA" id="ARBA00022692"/>
    </source>
</evidence>
<evidence type="ECO:0000256" key="1">
    <source>
        <dbReference type="ARBA" id="ARBA00004377"/>
    </source>
</evidence>
<evidence type="ECO:0000313" key="13">
    <source>
        <dbReference type="Proteomes" id="UP000319859"/>
    </source>
</evidence>
<dbReference type="Gene3D" id="3.30.700.10">
    <property type="entry name" value="Glycoprotein, Type 4 Pilin"/>
    <property type="match status" value="1"/>
</dbReference>
<evidence type="ECO:0000256" key="10">
    <source>
        <dbReference type="SAM" id="Phobius"/>
    </source>
</evidence>
<evidence type="ECO:0000313" key="12">
    <source>
        <dbReference type="EMBL" id="TWB09663.1"/>
    </source>
</evidence>
<keyword evidence="8 10" id="KW-1133">Transmembrane helix</keyword>
<dbReference type="Proteomes" id="UP000319859">
    <property type="component" value="Unassembled WGS sequence"/>
</dbReference>
<evidence type="ECO:0000256" key="9">
    <source>
        <dbReference type="ARBA" id="ARBA00023136"/>
    </source>
</evidence>
<organism evidence="12 13">
    <name type="scientific">Nitrospirillum amazonense</name>
    <dbReference type="NCBI Taxonomy" id="28077"/>
    <lineage>
        <taxon>Bacteria</taxon>
        <taxon>Pseudomonadati</taxon>
        <taxon>Pseudomonadota</taxon>
        <taxon>Alphaproteobacteria</taxon>
        <taxon>Rhodospirillales</taxon>
        <taxon>Azospirillaceae</taxon>
        <taxon>Nitrospirillum</taxon>
    </lineage>
</organism>
<keyword evidence="7 10" id="KW-0812">Transmembrane</keyword>
<name>A0A560EJW0_9PROT</name>
<evidence type="ECO:0000256" key="5">
    <source>
        <dbReference type="ARBA" id="ARBA00022481"/>
    </source>
</evidence>
<dbReference type="OrthoDB" id="9795612at2"/>
<keyword evidence="6" id="KW-0997">Cell inner membrane</keyword>
<evidence type="ECO:0000256" key="2">
    <source>
        <dbReference type="ARBA" id="ARBA00009984"/>
    </source>
</evidence>
<dbReference type="AlphaFoldDB" id="A0A560EJW0"/>
<comment type="similarity">
    <text evidence="2">Belongs to the GSP G family.</text>
</comment>
<feature type="transmembrane region" description="Helical" evidence="10">
    <location>
        <begin position="20"/>
        <end position="40"/>
    </location>
</feature>
<dbReference type="GO" id="GO:0015627">
    <property type="term" value="C:type II protein secretion system complex"/>
    <property type="evidence" value="ECO:0007669"/>
    <property type="project" value="InterPro"/>
</dbReference>
<dbReference type="PANTHER" id="PTHR30093:SF45">
    <property type="entry name" value="TYPE II SECRETION SYSTEM CORE PROTEIN G"/>
    <property type="match status" value="1"/>
</dbReference>
<dbReference type="InterPro" id="IPR010054">
    <property type="entry name" value="Type2_sec_GspG"/>
</dbReference>
<protein>
    <recommendedName>
        <fullName evidence="3">Type II secretion system core protein G</fullName>
    </recommendedName>
</protein>
<dbReference type="Pfam" id="PF07963">
    <property type="entry name" value="N_methyl"/>
    <property type="match status" value="1"/>
</dbReference>
<evidence type="ECO:0000256" key="8">
    <source>
        <dbReference type="ARBA" id="ARBA00022989"/>
    </source>
</evidence>
<dbReference type="InterPro" id="IPR012902">
    <property type="entry name" value="N_methyl_site"/>
</dbReference>